<name>A0A656DB32_KRYT1</name>
<feature type="non-terminal residue" evidence="3">
    <location>
        <position position="1"/>
    </location>
</feature>
<dbReference type="RefSeq" id="WP_072151031.1">
    <property type="nucleotide sequence ID" value="NZ_CZVU01000158.1"/>
</dbReference>
<organism evidence="3 4">
    <name type="scientific">Kryptobacter tengchongensis</name>
    <dbReference type="NCBI Taxonomy" id="1643429"/>
    <lineage>
        <taxon>Bacteria</taxon>
        <taxon>Pseudomonadati</taxon>
        <taxon>Candidatus Kryptoniota</taxon>
        <taxon>Candidatus Kryptobacter</taxon>
    </lineage>
</organism>
<gene>
    <name evidence="3" type="ORF">JGI24_01829</name>
</gene>
<accession>A0A656DB32</accession>
<evidence type="ECO:0000313" key="3">
    <source>
        <dbReference type="EMBL" id="CUT06055.1"/>
    </source>
</evidence>
<dbReference type="InterPro" id="IPR032812">
    <property type="entry name" value="SbsA_Ig"/>
</dbReference>
<evidence type="ECO:0000259" key="2">
    <source>
        <dbReference type="Pfam" id="PF13205"/>
    </source>
</evidence>
<feature type="domain" description="SbsA Ig-like" evidence="2">
    <location>
        <begin position="211"/>
        <end position="294"/>
    </location>
</feature>
<dbReference type="OrthoDB" id="9809989at2"/>
<dbReference type="EMBL" id="CZVU01000158">
    <property type="protein sequence ID" value="CUT06055.1"/>
    <property type="molecule type" value="Genomic_DNA"/>
</dbReference>
<evidence type="ECO:0000313" key="4">
    <source>
        <dbReference type="Proteomes" id="UP000243065"/>
    </source>
</evidence>
<sequence>PEIIKTYPKNGTVNFKDNHVEVEFSEYIDKRSAQDAIYISPYITGEIKYKWSGRRLRIIFPEKLKDSTTYVITFGTEIKDLNAGNKMNESFTLAFSTGSVIDSGSIEGKIFTQKGNFMVFAYKIDGINPDTLSPLHTKPDYVTQAGKDGNFKFQFIRFGKYRLFAINDKMKNLLYNPTDDEYGVFWKDIEISPQNQSLSNIIFKTTIEDTSKPFVSSVNVVDNSHILLKFSEKINPESASIKIAKNDTQTIPVISQIYPDSSKLILILSEKLNPTNKYKLTLSGITDLAGNELDTYIHEISNGFLPDTTAPSLIFSNPSQDETDVNLKPEIKLLFDDFLNPESKAKLIDSIGNEIKIKIEQNLNKLTVEPDAELKPNGVYILKIFNLSDIDNNLQKDTLVLSFKTVDPSTWGTIEGNIICEDTDSQVIVTAVETSKGKKYITRTKCNSKFTIDQIPQGRYLIEAFIDSNGNGKYDYGRVFPFTPSERFTIYPDTVKVRARWTVENINIKF</sequence>
<feature type="domain" description="SbsA Ig-like" evidence="2">
    <location>
        <begin position="1"/>
        <end position="97"/>
    </location>
</feature>
<reference evidence="3 4" key="1">
    <citation type="submission" date="2015-11" db="EMBL/GenBank/DDBJ databases">
        <authorList>
            <person name="Varghese N."/>
        </authorList>
    </citation>
    <scope>NUCLEOTIDE SEQUENCE [LARGE SCALE GENOMIC DNA]</scope>
    <source>
        <strain evidence="3 4">JGI-24</strain>
    </source>
</reference>
<protein>
    <submittedName>
        <fullName evidence="3">Ig-like domain-containing protein</fullName>
    </submittedName>
</protein>
<keyword evidence="1" id="KW-0732">Signal</keyword>
<dbReference type="Gene3D" id="2.60.40.1220">
    <property type="match status" value="2"/>
</dbReference>
<evidence type="ECO:0000256" key="1">
    <source>
        <dbReference type="ARBA" id="ARBA00022729"/>
    </source>
</evidence>
<feature type="domain" description="SbsA Ig-like" evidence="2">
    <location>
        <begin position="307"/>
        <end position="405"/>
    </location>
</feature>
<dbReference type="Proteomes" id="UP000243065">
    <property type="component" value="Unassembled WGS sequence"/>
</dbReference>
<dbReference type="Pfam" id="PF13205">
    <property type="entry name" value="Big_5"/>
    <property type="match status" value="3"/>
</dbReference>
<dbReference type="InterPro" id="IPR014755">
    <property type="entry name" value="Cu-Rt/internalin_Ig-like"/>
</dbReference>
<keyword evidence="4" id="KW-1185">Reference proteome</keyword>
<dbReference type="AlphaFoldDB" id="A0A656DB32"/>
<proteinExistence type="predicted"/>